<dbReference type="AlphaFoldDB" id="A0A347SPQ4"/>
<evidence type="ECO:0000256" key="4">
    <source>
        <dbReference type="ARBA" id="ARBA00022989"/>
    </source>
</evidence>
<evidence type="ECO:0000256" key="1">
    <source>
        <dbReference type="ARBA" id="ARBA00004651"/>
    </source>
</evidence>
<keyword evidence="2" id="KW-0813">Transport</keyword>
<dbReference type="InterPro" id="IPR036259">
    <property type="entry name" value="MFS_trans_sf"/>
</dbReference>
<dbReference type="KEGG" id="lbm:DS830_00145"/>
<organism evidence="6 7">
    <name type="scientific">Bombilactobacillus bombi</name>
    <dbReference type="NCBI Taxonomy" id="1303590"/>
    <lineage>
        <taxon>Bacteria</taxon>
        <taxon>Bacillati</taxon>
        <taxon>Bacillota</taxon>
        <taxon>Bacilli</taxon>
        <taxon>Lactobacillales</taxon>
        <taxon>Lactobacillaceae</taxon>
        <taxon>Bombilactobacillus</taxon>
    </lineage>
</organism>
<accession>A0A347SPQ4</accession>
<name>A0A347SPQ4_9LACO</name>
<proteinExistence type="predicted"/>
<keyword evidence="5" id="KW-0472">Membrane</keyword>
<dbReference type="InterPro" id="IPR020846">
    <property type="entry name" value="MFS_dom"/>
</dbReference>
<evidence type="ECO:0000313" key="6">
    <source>
        <dbReference type="EMBL" id="RHW51982.1"/>
    </source>
</evidence>
<evidence type="ECO:0000256" key="3">
    <source>
        <dbReference type="ARBA" id="ARBA00022692"/>
    </source>
</evidence>
<keyword evidence="7" id="KW-1185">Reference proteome</keyword>
<dbReference type="GO" id="GO:0022857">
    <property type="term" value="F:transmembrane transporter activity"/>
    <property type="evidence" value="ECO:0007669"/>
    <property type="project" value="InterPro"/>
</dbReference>
<dbReference type="Pfam" id="PF07690">
    <property type="entry name" value="MFS_1"/>
    <property type="match status" value="1"/>
</dbReference>
<reference evidence="6 7" key="1">
    <citation type="submission" date="2018-07" db="EMBL/GenBank/DDBJ databases">
        <title>Genome sequences of six Lactobacillus spp. isolated from bumble bee guts.</title>
        <authorList>
            <person name="Motta E.V.S."/>
            <person name="Moran N.A."/>
        </authorList>
    </citation>
    <scope>NUCLEOTIDE SEQUENCE [LARGE SCALE GENOMIC DNA]</scope>
    <source>
        <strain evidence="6 7">BI-1.1</strain>
    </source>
</reference>
<sequence length="402" mass="43284">MENDKKQPAMRGSMKMVVALMIGYSIIYMDKQMVSAAMVPISKQFSLTSTQTGYIMSAFFLAYCLMSIPSGWLVDKFGSKNILLLSLCLTALFAFAFGWANGLIFFMLMRFGSGIGHSGYPSAASKAIAENFDSEKRVFMQSAILTTTGIGAILAFTIGTRVIAINWRYGYFLLGALFLIALVVIALCIPKYQATAVKQTATTPVQKVSLGQVLSDSNVLVLALIMVLINIAAYGSSSWMPTYLTKTYHLSLSSAGNLLALNAIWQIVGSLGTGIVLSKWFAGQQKRFLIITATTGMLSTIVMVSFHNLMLAAVMMAISNLTIVATFTGSFTWSQRLFTEDRIGSATGVLNFGGTFGGVLGPMLAGFLVDAFKGSFVVAFVVLGVLLFVSSLLTLFIKTTAK</sequence>
<dbReference type="PANTHER" id="PTHR11662:SF399">
    <property type="entry name" value="FI19708P1-RELATED"/>
    <property type="match status" value="1"/>
</dbReference>
<dbReference type="GO" id="GO:0005886">
    <property type="term" value="C:plasma membrane"/>
    <property type="evidence" value="ECO:0007669"/>
    <property type="project" value="UniProtKB-SubCell"/>
</dbReference>
<dbReference type="SUPFAM" id="SSF103473">
    <property type="entry name" value="MFS general substrate transporter"/>
    <property type="match status" value="1"/>
</dbReference>
<evidence type="ECO:0000256" key="5">
    <source>
        <dbReference type="ARBA" id="ARBA00023136"/>
    </source>
</evidence>
<dbReference type="Proteomes" id="UP000284109">
    <property type="component" value="Unassembled WGS sequence"/>
</dbReference>
<dbReference type="EMBL" id="QOCR01000001">
    <property type="protein sequence ID" value="RHW51982.1"/>
    <property type="molecule type" value="Genomic_DNA"/>
</dbReference>
<comment type="caution">
    <text evidence="6">The sequence shown here is derived from an EMBL/GenBank/DDBJ whole genome shotgun (WGS) entry which is preliminary data.</text>
</comment>
<evidence type="ECO:0000313" key="7">
    <source>
        <dbReference type="Proteomes" id="UP000284109"/>
    </source>
</evidence>
<dbReference type="RefSeq" id="WP_118899619.1">
    <property type="nucleotide sequence ID" value="NZ_CP031513.1"/>
</dbReference>
<dbReference type="InterPro" id="IPR050382">
    <property type="entry name" value="MFS_Na/Anion_cotransporter"/>
</dbReference>
<dbReference type="OrthoDB" id="9773404at2"/>
<keyword evidence="4" id="KW-1133">Transmembrane helix</keyword>
<protein>
    <submittedName>
        <fullName evidence="6">MFS transporter</fullName>
    </submittedName>
</protein>
<dbReference type="InterPro" id="IPR011701">
    <property type="entry name" value="MFS"/>
</dbReference>
<evidence type="ECO:0000256" key="2">
    <source>
        <dbReference type="ARBA" id="ARBA00022448"/>
    </source>
</evidence>
<comment type="subcellular location">
    <subcellularLocation>
        <location evidence="1">Cell membrane</location>
        <topology evidence="1">Multi-pass membrane protein</topology>
    </subcellularLocation>
</comment>
<dbReference type="PANTHER" id="PTHR11662">
    <property type="entry name" value="SOLUTE CARRIER FAMILY 17"/>
    <property type="match status" value="1"/>
</dbReference>
<keyword evidence="3" id="KW-0812">Transmembrane</keyword>
<gene>
    <name evidence="6" type="ORF">DS831_01230</name>
</gene>
<dbReference type="PROSITE" id="PS50850">
    <property type="entry name" value="MFS"/>
    <property type="match status" value="1"/>
</dbReference>
<dbReference type="Gene3D" id="1.20.1250.20">
    <property type="entry name" value="MFS general substrate transporter like domains"/>
    <property type="match status" value="2"/>
</dbReference>